<dbReference type="PANTHER" id="PTHR43245:SF55">
    <property type="entry name" value="NAD(P)-BINDING DOMAIN-CONTAINING PROTEIN"/>
    <property type="match status" value="1"/>
</dbReference>
<name>A0A4R4Z8B0_9ACTN</name>
<dbReference type="EMBL" id="SMKQ01000009">
    <property type="protein sequence ID" value="TDD54186.1"/>
    <property type="molecule type" value="Genomic_DNA"/>
</dbReference>
<evidence type="ECO:0000313" key="3">
    <source>
        <dbReference type="Proteomes" id="UP000295302"/>
    </source>
</evidence>
<sequence>MTAADRPLVVVLGASGFIGSAVTRELAKRPVRLRTVARRPPLLPSAPVADVESRSADLTVKDRLAEAVRDADAVVHLVAALSGGKSWRGADDDPESERVNVGLVRDLVDVLADGTAGSTAGPPAVLFAGTTAQAGATERIRIDGTEPDLPETAYDRQKLRAEEVVKKATAEGAVRGISLRLPTVFGHGADSTAADRGVVSAMARRALEGRPLTMWNDGSVLRDLLYVDDVVRAFAAALDNVEPLAGRHWLLGTGAARRLGDVFALIAEVVSEHTGLPPVPVTVVEPPAGAARSTDFHSVEVDSSAFRRVTGWRPEVPLREALTRTVAALASSSVPTR</sequence>
<feature type="domain" description="NAD-dependent epimerase/dehydratase" evidence="1">
    <location>
        <begin position="9"/>
        <end position="252"/>
    </location>
</feature>
<dbReference type="InterPro" id="IPR050177">
    <property type="entry name" value="Lipid_A_modif_metabolic_enz"/>
</dbReference>
<dbReference type="InterPro" id="IPR001509">
    <property type="entry name" value="Epimerase_deHydtase"/>
</dbReference>
<evidence type="ECO:0000259" key="1">
    <source>
        <dbReference type="Pfam" id="PF01370"/>
    </source>
</evidence>
<accession>A0A4R4Z8B0</accession>
<gene>
    <name evidence="2" type="ORF">E1286_05565</name>
</gene>
<dbReference type="Proteomes" id="UP000295302">
    <property type="component" value="Unassembled WGS sequence"/>
</dbReference>
<organism evidence="2 3">
    <name type="scientific">Nonomuraea terrae</name>
    <dbReference type="NCBI Taxonomy" id="2530383"/>
    <lineage>
        <taxon>Bacteria</taxon>
        <taxon>Bacillati</taxon>
        <taxon>Actinomycetota</taxon>
        <taxon>Actinomycetes</taxon>
        <taxon>Streptosporangiales</taxon>
        <taxon>Streptosporangiaceae</taxon>
        <taxon>Nonomuraea</taxon>
    </lineage>
</organism>
<proteinExistence type="predicted"/>
<comment type="caution">
    <text evidence="2">The sequence shown here is derived from an EMBL/GenBank/DDBJ whole genome shotgun (WGS) entry which is preliminary data.</text>
</comment>
<dbReference type="CDD" id="cd08946">
    <property type="entry name" value="SDR_e"/>
    <property type="match status" value="1"/>
</dbReference>
<dbReference type="OrthoDB" id="3288614at2"/>
<dbReference type="PANTHER" id="PTHR43245">
    <property type="entry name" value="BIFUNCTIONAL POLYMYXIN RESISTANCE PROTEIN ARNA"/>
    <property type="match status" value="1"/>
</dbReference>
<dbReference type="AlphaFoldDB" id="A0A4R4Z8B0"/>
<dbReference type="Pfam" id="PF01370">
    <property type="entry name" value="Epimerase"/>
    <property type="match status" value="1"/>
</dbReference>
<protein>
    <submittedName>
        <fullName evidence="2">SDR family epimerase/dehydratase</fullName>
    </submittedName>
</protein>
<dbReference type="RefSeq" id="WP_132609354.1">
    <property type="nucleotide sequence ID" value="NZ_SMKQ01000009.1"/>
</dbReference>
<evidence type="ECO:0000313" key="2">
    <source>
        <dbReference type="EMBL" id="TDD54186.1"/>
    </source>
</evidence>
<keyword evidence="3" id="KW-1185">Reference proteome</keyword>
<reference evidence="2 3" key="1">
    <citation type="submission" date="2019-03" db="EMBL/GenBank/DDBJ databases">
        <title>Draft genome sequences of novel Actinobacteria.</title>
        <authorList>
            <person name="Sahin N."/>
            <person name="Ay H."/>
            <person name="Saygin H."/>
        </authorList>
    </citation>
    <scope>NUCLEOTIDE SEQUENCE [LARGE SCALE GENOMIC DNA]</scope>
    <source>
        <strain evidence="2 3">CH32</strain>
    </source>
</reference>
<dbReference type="Gene3D" id="3.40.50.720">
    <property type="entry name" value="NAD(P)-binding Rossmann-like Domain"/>
    <property type="match status" value="1"/>
</dbReference>
<dbReference type="InterPro" id="IPR036291">
    <property type="entry name" value="NAD(P)-bd_dom_sf"/>
</dbReference>
<dbReference type="SUPFAM" id="SSF51735">
    <property type="entry name" value="NAD(P)-binding Rossmann-fold domains"/>
    <property type="match status" value="1"/>
</dbReference>